<dbReference type="InterPro" id="IPR000873">
    <property type="entry name" value="AMP-dep_synth/lig_dom"/>
</dbReference>
<dbReference type="PANTHER" id="PTHR36932:SF1">
    <property type="entry name" value="CAPSULAR POLYSACCHARIDE BIOSYNTHESIS PROTEIN"/>
    <property type="match status" value="1"/>
</dbReference>
<accession>A0ABP5LH99</accession>
<dbReference type="Pfam" id="PF00501">
    <property type="entry name" value="AMP-binding"/>
    <property type="match status" value="1"/>
</dbReference>
<dbReference type="SUPFAM" id="SSF56801">
    <property type="entry name" value="Acetyl-CoA synthetase-like"/>
    <property type="match status" value="1"/>
</dbReference>
<keyword evidence="3" id="KW-1185">Reference proteome</keyword>
<comment type="caution">
    <text evidence="2">The sequence shown here is derived from an EMBL/GenBank/DDBJ whole genome shotgun (WGS) entry which is preliminary data.</text>
</comment>
<organism evidence="2 3">
    <name type="scientific">Kitasatospora kazusensis</name>
    <dbReference type="NCBI Taxonomy" id="407974"/>
    <lineage>
        <taxon>Bacteria</taxon>
        <taxon>Bacillati</taxon>
        <taxon>Actinomycetota</taxon>
        <taxon>Actinomycetes</taxon>
        <taxon>Kitasatosporales</taxon>
        <taxon>Streptomycetaceae</taxon>
        <taxon>Kitasatospora</taxon>
    </lineage>
</organism>
<dbReference type="EMBL" id="BAAANT010000021">
    <property type="protein sequence ID" value="GAA2147184.1"/>
    <property type="molecule type" value="Genomic_DNA"/>
</dbReference>
<evidence type="ECO:0000259" key="1">
    <source>
        <dbReference type="Pfam" id="PF00501"/>
    </source>
</evidence>
<gene>
    <name evidence="2" type="ORF">GCM10009760_37720</name>
</gene>
<evidence type="ECO:0000313" key="3">
    <source>
        <dbReference type="Proteomes" id="UP001422759"/>
    </source>
</evidence>
<dbReference type="Gene3D" id="3.40.50.12780">
    <property type="entry name" value="N-terminal domain of ligase-like"/>
    <property type="match status" value="1"/>
</dbReference>
<dbReference type="InterPro" id="IPR053158">
    <property type="entry name" value="CapK_Type1_Caps_Biosynth"/>
</dbReference>
<name>A0ABP5LH99_9ACTN</name>
<dbReference type="InterPro" id="IPR042099">
    <property type="entry name" value="ANL_N_sf"/>
</dbReference>
<protein>
    <submittedName>
        <fullName evidence="2">Phenylacetate--CoA ligase family protein</fullName>
    </submittedName>
</protein>
<dbReference type="PANTHER" id="PTHR36932">
    <property type="entry name" value="CAPSULAR POLYSACCHARIDE BIOSYNTHESIS PROTEIN"/>
    <property type="match status" value="1"/>
</dbReference>
<dbReference type="Proteomes" id="UP001422759">
    <property type="component" value="Unassembled WGS sequence"/>
</dbReference>
<feature type="domain" description="AMP-dependent synthetase/ligase" evidence="1">
    <location>
        <begin position="24"/>
        <end position="298"/>
    </location>
</feature>
<sequence>MHAAALDGALLWPRTYAAYQRYAAMLDDAAAAHALRRSRLAALLHHAVRNVPVYRERGRHRAAPADPAEFLATFPLRSKQQLQARFADHCDDELRPEQSYSVHTSGTTGIPFTFLTDQHHAVHLAALNLALEERETAGGVFHRRILELYDARHHGWFEFTSTARGFARVGSGTLRGTEDALRATVARIREFRPDSVTGLPSQCVEFVDLVAELGLAMPPAPAAVHTTSELLTPAARARIEEGFQAPVRDTYAMREMGAIAAECAFGTRHVMDERLWVEVVDDDGHPVADGKQGEIVITNLMNRVMPFIRYRTGDLGALRPAEGPCACGRTSDVLQLTAGRSNWAIELPGGTKLAVLTLTRLIRQFPVERYQLVKRRTDLIEALVRPLPACRTEDLRAMEELLRATCRQSDSSVELRLRTVGSHDFLSTGSRKQVDFVDLTDR</sequence>
<evidence type="ECO:0000313" key="2">
    <source>
        <dbReference type="EMBL" id="GAA2147184.1"/>
    </source>
</evidence>
<proteinExistence type="predicted"/>
<dbReference type="GO" id="GO:0016874">
    <property type="term" value="F:ligase activity"/>
    <property type="evidence" value="ECO:0007669"/>
    <property type="project" value="UniProtKB-KW"/>
</dbReference>
<reference evidence="3" key="1">
    <citation type="journal article" date="2019" name="Int. J. Syst. Evol. Microbiol.">
        <title>The Global Catalogue of Microorganisms (GCM) 10K type strain sequencing project: providing services to taxonomists for standard genome sequencing and annotation.</title>
        <authorList>
            <consortium name="The Broad Institute Genomics Platform"/>
            <consortium name="The Broad Institute Genome Sequencing Center for Infectious Disease"/>
            <person name="Wu L."/>
            <person name="Ma J."/>
        </authorList>
    </citation>
    <scope>NUCLEOTIDE SEQUENCE [LARGE SCALE GENOMIC DNA]</scope>
    <source>
        <strain evidence="3">JCM 14560</strain>
    </source>
</reference>
<keyword evidence="2" id="KW-0436">Ligase</keyword>